<gene>
    <name evidence="2" type="ORF">KC19_3G132400</name>
</gene>
<dbReference type="EMBL" id="CM026423">
    <property type="protein sequence ID" value="KAG0583387.1"/>
    <property type="molecule type" value="Genomic_DNA"/>
</dbReference>
<evidence type="ECO:0000313" key="3">
    <source>
        <dbReference type="Proteomes" id="UP000822688"/>
    </source>
</evidence>
<dbReference type="Proteomes" id="UP000822688">
    <property type="component" value="Chromosome 3"/>
</dbReference>
<keyword evidence="3" id="KW-1185">Reference proteome</keyword>
<comment type="caution">
    <text evidence="2">The sequence shown here is derived from an EMBL/GenBank/DDBJ whole genome shotgun (WGS) entry which is preliminary data.</text>
</comment>
<evidence type="ECO:0000256" key="1">
    <source>
        <dbReference type="SAM" id="SignalP"/>
    </source>
</evidence>
<organism evidence="2 3">
    <name type="scientific">Ceratodon purpureus</name>
    <name type="common">Fire moss</name>
    <name type="synonym">Dicranum purpureum</name>
    <dbReference type="NCBI Taxonomy" id="3225"/>
    <lineage>
        <taxon>Eukaryota</taxon>
        <taxon>Viridiplantae</taxon>
        <taxon>Streptophyta</taxon>
        <taxon>Embryophyta</taxon>
        <taxon>Bryophyta</taxon>
        <taxon>Bryophytina</taxon>
        <taxon>Bryopsida</taxon>
        <taxon>Dicranidae</taxon>
        <taxon>Pseudoditrichales</taxon>
        <taxon>Ditrichaceae</taxon>
        <taxon>Ceratodon</taxon>
    </lineage>
</organism>
<evidence type="ECO:0000313" key="2">
    <source>
        <dbReference type="EMBL" id="KAG0583387.1"/>
    </source>
</evidence>
<dbReference type="AlphaFoldDB" id="A0A8T0IKJ9"/>
<accession>A0A8T0IKJ9</accession>
<name>A0A8T0IKJ9_CERPU</name>
<proteinExistence type="predicted"/>
<protein>
    <submittedName>
        <fullName evidence="2">Uncharacterized protein</fullName>
    </submittedName>
</protein>
<feature type="chain" id="PRO_5035924310" evidence="1">
    <location>
        <begin position="27"/>
        <end position="164"/>
    </location>
</feature>
<sequence>MASRSSSTSFLSLSVIVLLFAVNAHALEIVNKQSCKVTVFAPPICQPCVCPSQVNCKKEPCPQNCFCTLQCRFVPGVEVKAGERKTLPVKKEDFPLAFLTVEVEELAYNVQAADLKSITQIATVVVTRKACGKGNQGIVALVYGNPKFARSKRVCLERGERYGS</sequence>
<keyword evidence="1" id="KW-0732">Signal</keyword>
<reference evidence="2" key="1">
    <citation type="submission" date="2020-06" db="EMBL/GenBank/DDBJ databases">
        <title>WGS assembly of Ceratodon purpureus strain R40.</title>
        <authorList>
            <person name="Carey S.B."/>
            <person name="Jenkins J."/>
            <person name="Shu S."/>
            <person name="Lovell J.T."/>
            <person name="Sreedasyam A."/>
            <person name="Maumus F."/>
            <person name="Tiley G.P."/>
            <person name="Fernandez-Pozo N."/>
            <person name="Barry K."/>
            <person name="Chen C."/>
            <person name="Wang M."/>
            <person name="Lipzen A."/>
            <person name="Daum C."/>
            <person name="Saski C.A."/>
            <person name="Payton A.C."/>
            <person name="Mcbreen J.C."/>
            <person name="Conrad R.E."/>
            <person name="Kollar L.M."/>
            <person name="Olsson S."/>
            <person name="Huttunen S."/>
            <person name="Landis J.B."/>
            <person name="Wickett N.J."/>
            <person name="Johnson M.G."/>
            <person name="Rensing S.A."/>
            <person name="Grimwood J."/>
            <person name="Schmutz J."/>
            <person name="Mcdaniel S.F."/>
        </authorList>
    </citation>
    <scope>NUCLEOTIDE SEQUENCE</scope>
    <source>
        <strain evidence="2">R40</strain>
    </source>
</reference>
<feature type="signal peptide" evidence="1">
    <location>
        <begin position="1"/>
        <end position="26"/>
    </location>
</feature>